<dbReference type="InterPro" id="IPR050081">
    <property type="entry name" value="Ile-tRNA_ligase"/>
</dbReference>
<dbReference type="CDD" id="cd07960">
    <property type="entry name" value="Anticodon_Ia_Ile_BEm"/>
    <property type="match status" value="1"/>
</dbReference>
<dbReference type="PROSITE" id="PS00178">
    <property type="entry name" value="AA_TRNA_LIGASE_I"/>
    <property type="match status" value="1"/>
</dbReference>
<feature type="binding site" evidence="9">
    <location>
        <position position="976"/>
    </location>
    <ligand>
        <name>Zn(2+)</name>
        <dbReference type="ChEBI" id="CHEBI:29105"/>
    </ligand>
</feature>
<feature type="binding site" evidence="9">
    <location>
        <position position="956"/>
    </location>
    <ligand>
        <name>Zn(2+)</name>
        <dbReference type="ChEBI" id="CHEBI:29105"/>
    </ligand>
</feature>
<evidence type="ECO:0000256" key="8">
    <source>
        <dbReference type="ARBA" id="ARBA00048359"/>
    </source>
</evidence>
<evidence type="ECO:0000256" key="1">
    <source>
        <dbReference type="ARBA" id="ARBA00006887"/>
    </source>
</evidence>
<dbReference type="InterPro" id="IPR013155">
    <property type="entry name" value="M/V/L/I-tRNA-synth_anticd-bd"/>
</dbReference>
<evidence type="ECO:0000256" key="6">
    <source>
        <dbReference type="ARBA" id="ARBA00023146"/>
    </source>
</evidence>
<dbReference type="EMBL" id="JAHWZX010000005">
    <property type="protein sequence ID" value="MBW4330616.1"/>
    <property type="molecule type" value="Genomic_DNA"/>
</dbReference>
<dbReference type="InterPro" id="IPR033708">
    <property type="entry name" value="Anticodon_Ile_BEm"/>
</dbReference>
<accession>A0ABS6XMI6</accession>
<keyword evidence="9" id="KW-0862">Zinc</keyword>
<comment type="similarity">
    <text evidence="1 9">Belongs to the class-I aminoacyl-tRNA synthetase family. IleS type 1 subfamily.</text>
</comment>
<dbReference type="Proteomes" id="UP001197214">
    <property type="component" value="Unassembled WGS sequence"/>
</dbReference>
<name>A0ABS6XMI6_9SPHN</name>
<dbReference type="InterPro" id="IPR002300">
    <property type="entry name" value="aa-tRNA-synth_Ia"/>
</dbReference>
<evidence type="ECO:0000256" key="2">
    <source>
        <dbReference type="ARBA" id="ARBA00022598"/>
    </source>
</evidence>
<feature type="short sequence motif" description="'HIGH' region" evidence="9">
    <location>
        <begin position="62"/>
        <end position="72"/>
    </location>
</feature>
<evidence type="ECO:0000256" key="7">
    <source>
        <dbReference type="ARBA" id="ARBA00025217"/>
    </source>
</evidence>
<dbReference type="EC" id="6.1.1.5" evidence="9"/>
<keyword evidence="9" id="KW-0479">Metal-binding</keyword>
<dbReference type="InterPro" id="IPR002301">
    <property type="entry name" value="Ile-tRNA-ligase"/>
</dbReference>
<keyword evidence="13" id="KW-1185">Reference proteome</keyword>
<dbReference type="InterPro" id="IPR023585">
    <property type="entry name" value="Ile-tRNA-ligase_type1"/>
</dbReference>
<feature type="binding site" evidence="9">
    <location>
        <position position="642"/>
    </location>
    <ligand>
        <name>L-isoleucyl-5'-AMP</name>
        <dbReference type="ChEBI" id="CHEBI:178002"/>
    </ligand>
</feature>
<comment type="caution">
    <text evidence="12">The sequence shown here is derived from an EMBL/GenBank/DDBJ whole genome shotgun (WGS) entry which is preliminary data.</text>
</comment>
<keyword evidence="4 9" id="KW-0067">ATP-binding</keyword>
<evidence type="ECO:0000256" key="4">
    <source>
        <dbReference type="ARBA" id="ARBA00022840"/>
    </source>
</evidence>
<organism evidence="12 13">
    <name type="scientific">Stakelama flava</name>
    <dbReference type="NCBI Taxonomy" id="2860338"/>
    <lineage>
        <taxon>Bacteria</taxon>
        <taxon>Pseudomonadati</taxon>
        <taxon>Pseudomonadota</taxon>
        <taxon>Alphaproteobacteria</taxon>
        <taxon>Sphingomonadales</taxon>
        <taxon>Sphingomonadaceae</taxon>
        <taxon>Stakelama</taxon>
    </lineage>
</organism>
<feature type="short sequence motif" description="'KMSKS' region" evidence="9">
    <location>
        <begin position="683"/>
        <end position="687"/>
    </location>
</feature>
<comment type="subcellular location">
    <subcellularLocation>
        <location evidence="9">Cytoplasm</location>
    </subcellularLocation>
</comment>
<comment type="subunit">
    <text evidence="9">Monomer.</text>
</comment>
<keyword evidence="9" id="KW-0963">Cytoplasm</keyword>
<dbReference type="GO" id="GO:0004822">
    <property type="term" value="F:isoleucine-tRNA ligase activity"/>
    <property type="evidence" value="ECO:0007669"/>
    <property type="project" value="UniProtKB-EC"/>
</dbReference>
<dbReference type="Pfam" id="PF00133">
    <property type="entry name" value="tRNA-synt_1"/>
    <property type="match status" value="2"/>
</dbReference>
<keyword evidence="2 9" id="KW-0436">Ligase</keyword>
<feature type="domain" description="Methionyl/Valyl/Leucyl/Isoleucyl-tRNA synthetase anticodon-binding" evidence="11">
    <location>
        <begin position="767"/>
        <end position="918"/>
    </location>
</feature>
<feature type="binding site" evidence="9">
    <location>
        <position position="973"/>
    </location>
    <ligand>
        <name>Zn(2+)</name>
        <dbReference type="ChEBI" id="CHEBI:29105"/>
    </ligand>
</feature>
<gene>
    <name evidence="9 12" type="primary">ileS</name>
    <name evidence="12" type="ORF">KY084_06965</name>
</gene>
<evidence type="ECO:0000313" key="13">
    <source>
        <dbReference type="Proteomes" id="UP001197214"/>
    </source>
</evidence>
<dbReference type="InterPro" id="IPR001412">
    <property type="entry name" value="aa-tRNA-synth_I_CS"/>
</dbReference>
<comment type="cofactor">
    <cofactor evidence="9">
        <name>Zn(2+)</name>
        <dbReference type="ChEBI" id="CHEBI:29105"/>
    </cofactor>
    <text evidence="9">Binds 1 zinc ion per subunit.</text>
</comment>
<comment type="domain">
    <text evidence="9">IleRS has two distinct active sites: one for aminoacylation and one for editing. The misactivated valine is translocated from the active site to the editing site, which sterically excludes the correctly activated isoleucine. The single editing site contains two valyl binding pockets, one specific for each substrate (Val-AMP or Val-tRNA(Ile)).</text>
</comment>
<feature type="domain" description="Aminoacyl-tRNA synthetase class Ia" evidence="10">
    <location>
        <begin position="32"/>
        <end position="474"/>
    </location>
</feature>
<feature type="binding site" evidence="9">
    <location>
        <position position="686"/>
    </location>
    <ligand>
        <name>ATP</name>
        <dbReference type="ChEBI" id="CHEBI:30616"/>
    </ligand>
</feature>
<dbReference type="RefSeq" id="WP_219237737.1">
    <property type="nucleotide sequence ID" value="NZ_JAHWZX010000005.1"/>
</dbReference>
<evidence type="ECO:0000259" key="10">
    <source>
        <dbReference type="Pfam" id="PF00133"/>
    </source>
</evidence>
<comment type="function">
    <text evidence="7 9">Catalyzes the attachment of isoleucine to tRNA(Ile). As IleRS can inadvertently accommodate and process structurally similar amino acids such as valine, to avoid such errors it has two additional distinct tRNA(Ile)-dependent editing activities. One activity is designated as 'pretransfer' editing and involves the hydrolysis of activated Val-AMP. The other activity is designated 'posttransfer' editing and involves deacylation of mischarged Val-tRNA(Ile).</text>
</comment>
<reference evidence="12 13" key="1">
    <citation type="submission" date="2021-07" db="EMBL/GenBank/DDBJ databases">
        <title>Stakelama flava sp. nov., a novel endophytic bacterium isolated from branch of Kandelia candel.</title>
        <authorList>
            <person name="Tuo L."/>
        </authorList>
    </citation>
    <scope>NUCLEOTIDE SEQUENCE [LARGE SCALE GENOMIC DNA]</scope>
    <source>
        <strain evidence="12 13">CBK3Z-3</strain>
    </source>
</reference>
<keyword evidence="5 9" id="KW-0648">Protein biosynthesis</keyword>
<keyword evidence="6 9" id="KW-0030">Aminoacyl-tRNA synthetase</keyword>
<evidence type="ECO:0000256" key="5">
    <source>
        <dbReference type="ARBA" id="ARBA00022917"/>
    </source>
</evidence>
<keyword evidence="3 9" id="KW-0547">Nucleotide-binding</keyword>
<evidence type="ECO:0000256" key="9">
    <source>
        <dbReference type="HAMAP-Rule" id="MF_02002"/>
    </source>
</evidence>
<sequence length="982" mass="111228">MTDETKDYRDTVFLPKTDFPMKAGLAQKEPAILERWARIGIYARLRESRAGAERFILHDGPPYANGDLHMGHALNKILKDLVVRSQTLLGKDAPYVPGWDCHGLPIEWKVEEAYRKKKLNKDEVDPVAFRAECRAYAEKWVDVQRDQFQRLGVIGDWDDPYLTMKFESEAIIAGELLKFAERGQLYRGAKPVMWSPVEKTALAEAEVEYEDIASTQIDVAFEIVEAPNAPELRGAHAVIWTTTPWTIPVNQALAYGEAIYYQHLKASDGNRYVIAFDLIDKFLERTGLTIEKFDDEPSDTDDVEALKQFVRHQFQGIQLAGAKARHPMHARGEFYAKLRPFLDGSHFVTTDAGTGLVHMAPDHGEDDFLLCKANGIDPVFAVMDDGRYRDDWPWLGGDDDRRRSVINDNFTAPDGPICNDLRDAGALLSARNDKSTRHSYPHSWRSKAKIIFRCTPQWFIPMDAPLDQPLPERVREGHAVGEDIAEATGMHVNEDSLPPASAAVNHNGATLRGTALDAIEQTRWVPERSKNRIRSMVEGRPDWVISRQRAWGVPIPLYVHRTSGDYLRDEGVNGRILDAFRESGADAWFSADHQALLGGDYDLADYEPVTDILDVWFDSGSTHAFVVEARYGEGVRADLYLEGSDQHRGWFQSSLLESCGTRGRAPYDAVLTHGFALDKNGRKMSKSIGNVVDPLKIMDQSGADILRLWVASTDYFEDVRIGDEVLKGTSDTYRKLRNSFRYMLGALDGFCEEEKVPVREMPELELYILHRLGALDAELRSAVDAFQFHRYARALSEFANEDLSAFFFDIRKDCLYCDAADSPRRRAYRTVLDILFHALVRYAAPILVFTAEEVWQTRFPSEDGSVHFETWPDLPDLPGDDAISTNWADVRALRERVTEAIEPLRREKVIRSSNEAEIWVAEMPLPADHLSEIFISSEVHRGEGEIKVERTGKNKCGRCWRHLPEVEADGALCYRCAEVVSR</sequence>
<proteinExistence type="inferred from homology"/>
<comment type="catalytic activity">
    <reaction evidence="8 9">
        <text>tRNA(Ile) + L-isoleucine + ATP = L-isoleucyl-tRNA(Ile) + AMP + diphosphate</text>
        <dbReference type="Rhea" id="RHEA:11060"/>
        <dbReference type="Rhea" id="RHEA-COMP:9666"/>
        <dbReference type="Rhea" id="RHEA-COMP:9695"/>
        <dbReference type="ChEBI" id="CHEBI:30616"/>
        <dbReference type="ChEBI" id="CHEBI:33019"/>
        <dbReference type="ChEBI" id="CHEBI:58045"/>
        <dbReference type="ChEBI" id="CHEBI:78442"/>
        <dbReference type="ChEBI" id="CHEBI:78528"/>
        <dbReference type="ChEBI" id="CHEBI:456215"/>
        <dbReference type="EC" id="6.1.1.5"/>
    </reaction>
</comment>
<dbReference type="PANTHER" id="PTHR42765">
    <property type="entry name" value="SOLEUCYL-TRNA SYNTHETASE"/>
    <property type="match status" value="1"/>
</dbReference>
<protein>
    <recommendedName>
        <fullName evidence="9">Isoleucine--tRNA ligase</fullName>
        <ecNumber evidence="9">6.1.1.5</ecNumber>
    </recommendedName>
    <alternativeName>
        <fullName evidence="9">Isoleucyl-tRNA synthetase</fullName>
        <shortName evidence="9">IleRS</shortName>
    </alternativeName>
</protein>
<feature type="binding site" evidence="9">
    <location>
        <position position="959"/>
    </location>
    <ligand>
        <name>Zn(2+)</name>
        <dbReference type="ChEBI" id="CHEBI:29105"/>
    </ligand>
</feature>
<feature type="domain" description="Aminoacyl-tRNA synthetase class Ia" evidence="10">
    <location>
        <begin position="510"/>
        <end position="721"/>
    </location>
</feature>
<dbReference type="HAMAP" id="MF_02002">
    <property type="entry name" value="Ile_tRNA_synth_type1"/>
    <property type="match status" value="1"/>
</dbReference>
<dbReference type="Pfam" id="PF08264">
    <property type="entry name" value="Anticodon_1"/>
    <property type="match status" value="1"/>
</dbReference>
<evidence type="ECO:0000313" key="12">
    <source>
        <dbReference type="EMBL" id="MBW4330616.1"/>
    </source>
</evidence>
<evidence type="ECO:0000256" key="3">
    <source>
        <dbReference type="ARBA" id="ARBA00022741"/>
    </source>
</evidence>
<dbReference type="PANTHER" id="PTHR42765:SF1">
    <property type="entry name" value="ISOLEUCINE--TRNA LIGASE, MITOCHONDRIAL"/>
    <property type="match status" value="1"/>
</dbReference>
<dbReference type="NCBIfam" id="TIGR00392">
    <property type="entry name" value="ileS"/>
    <property type="match status" value="1"/>
</dbReference>
<evidence type="ECO:0000259" key="11">
    <source>
        <dbReference type="Pfam" id="PF08264"/>
    </source>
</evidence>